<feature type="transmembrane region" description="Helical" evidence="15">
    <location>
        <begin position="191"/>
        <end position="212"/>
    </location>
</feature>
<dbReference type="GO" id="GO:0000155">
    <property type="term" value="F:phosphorelay sensor kinase activity"/>
    <property type="evidence" value="ECO:0007669"/>
    <property type="project" value="InterPro"/>
</dbReference>
<dbReference type="SUPFAM" id="SSF55874">
    <property type="entry name" value="ATPase domain of HSP90 chaperone/DNA topoisomerase II/histidine kinase"/>
    <property type="match status" value="1"/>
</dbReference>
<proteinExistence type="predicted"/>
<dbReference type="PANTHER" id="PTHR44936">
    <property type="entry name" value="SENSOR PROTEIN CREC"/>
    <property type="match status" value="1"/>
</dbReference>
<dbReference type="InterPro" id="IPR003594">
    <property type="entry name" value="HATPase_dom"/>
</dbReference>
<accession>A0A3B0RM67</accession>
<evidence type="ECO:0000256" key="6">
    <source>
        <dbReference type="ARBA" id="ARBA00022553"/>
    </source>
</evidence>
<evidence type="ECO:0000256" key="4">
    <source>
        <dbReference type="ARBA" id="ARBA00022475"/>
    </source>
</evidence>
<keyword evidence="4" id="KW-1003">Cell membrane</keyword>
<evidence type="ECO:0000256" key="9">
    <source>
        <dbReference type="ARBA" id="ARBA00022741"/>
    </source>
</evidence>
<dbReference type="InterPro" id="IPR003661">
    <property type="entry name" value="HisK_dim/P_dom"/>
</dbReference>
<dbReference type="EMBL" id="UOEC01000116">
    <property type="protein sequence ID" value="VAV94320.1"/>
    <property type="molecule type" value="Genomic_DNA"/>
</dbReference>
<dbReference type="SUPFAM" id="SSF47384">
    <property type="entry name" value="Homodimeric domain of signal transducing histidine kinase"/>
    <property type="match status" value="1"/>
</dbReference>
<evidence type="ECO:0000256" key="10">
    <source>
        <dbReference type="ARBA" id="ARBA00022777"/>
    </source>
</evidence>
<evidence type="ECO:0000313" key="18">
    <source>
        <dbReference type="EMBL" id="VAV94320.1"/>
    </source>
</evidence>
<evidence type="ECO:0000256" key="2">
    <source>
        <dbReference type="ARBA" id="ARBA00004429"/>
    </source>
</evidence>
<feature type="domain" description="HAMP" evidence="17">
    <location>
        <begin position="213"/>
        <end position="265"/>
    </location>
</feature>
<evidence type="ECO:0000256" key="15">
    <source>
        <dbReference type="SAM" id="Phobius"/>
    </source>
</evidence>
<name>A0A3B0RM67_9ZZZZ</name>
<dbReference type="PROSITE" id="PS50109">
    <property type="entry name" value="HIS_KIN"/>
    <property type="match status" value="1"/>
</dbReference>
<dbReference type="PANTHER" id="PTHR44936:SF5">
    <property type="entry name" value="SENSOR HISTIDINE KINASE ENVZ"/>
    <property type="match status" value="1"/>
</dbReference>
<feature type="domain" description="Histidine kinase" evidence="16">
    <location>
        <begin position="273"/>
        <end position="469"/>
    </location>
</feature>
<dbReference type="SMART" id="SM00388">
    <property type="entry name" value="HisKA"/>
    <property type="match status" value="1"/>
</dbReference>
<keyword evidence="9" id="KW-0547">Nucleotide-binding</keyword>
<dbReference type="GO" id="GO:0005524">
    <property type="term" value="F:ATP binding"/>
    <property type="evidence" value="ECO:0007669"/>
    <property type="project" value="UniProtKB-KW"/>
</dbReference>
<dbReference type="InterPro" id="IPR036890">
    <property type="entry name" value="HATPase_C_sf"/>
</dbReference>
<evidence type="ECO:0000256" key="1">
    <source>
        <dbReference type="ARBA" id="ARBA00000085"/>
    </source>
</evidence>
<keyword evidence="7" id="KW-0808">Transferase</keyword>
<keyword evidence="13" id="KW-0902">Two-component regulatory system</keyword>
<dbReference type="SMART" id="SM00387">
    <property type="entry name" value="HATPase_c"/>
    <property type="match status" value="1"/>
</dbReference>
<keyword evidence="10" id="KW-0418">Kinase</keyword>
<dbReference type="PROSITE" id="PS50885">
    <property type="entry name" value="HAMP"/>
    <property type="match status" value="1"/>
</dbReference>
<keyword evidence="8 15" id="KW-0812">Transmembrane</keyword>
<organism evidence="18">
    <name type="scientific">hydrothermal vent metagenome</name>
    <dbReference type="NCBI Taxonomy" id="652676"/>
    <lineage>
        <taxon>unclassified sequences</taxon>
        <taxon>metagenomes</taxon>
        <taxon>ecological metagenomes</taxon>
    </lineage>
</organism>
<keyword evidence="5" id="KW-0997">Cell inner membrane</keyword>
<evidence type="ECO:0000256" key="5">
    <source>
        <dbReference type="ARBA" id="ARBA00022519"/>
    </source>
</evidence>
<dbReference type="CDD" id="cd00082">
    <property type="entry name" value="HisKA"/>
    <property type="match status" value="1"/>
</dbReference>
<dbReference type="EC" id="2.7.13.3" evidence="3"/>
<evidence type="ECO:0000259" key="16">
    <source>
        <dbReference type="PROSITE" id="PS50109"/>
    </source>
</evidence>
<comment type="subcellular location">
    <subcellularLocation>
        <location evidence="2">Cell inner membrane</location>
        <topology evidence="2">Multi-pass membrane protein</topology>
    </subcellularLocation>
</comment>
<dbReference type="InterPro" id="IPR036097">
    <property type="entry name" value="HisK_dim/P_sf"/>
</dbReference>
<reference evidence="18" key="1">
    <citation type="submission" date="2018-06" db="EMBL/GenBank/DDBJ databases">
        <authorList>
            <person name="Zhirakovskaya E."/>
        </authorList>
    </citation>
    <scope>NUCLEOTIDE SEQUENCE</scope>
</reference>
<evidence type="ECO:0000256" key="12">
    <source>
        <dbReference type="ARBA" id="ARBA00022989"/>
    </source>
</evidence>
<evidence type="ECO:0000256" key="8">
    <source>
        <dbReference type="ARBA" id="ARBA00022692"/>
    </source>
</evidence>
<dbReference type="Gene3D" id="1.10.287.130">
    <property type="match status" value="1"/>
</dbReference>
<feature type="transmembrane region" description="Helical" evidence="15">
    <location>
        <begin position="38"/>
        <end position="57"/>
    </location>
</feature>
<keyword evidence="12 15" id="KW-1133">Transmembrane helix</keyword>
<keyword evidence="14 15" id="KW-0472">Membrane</keyword>
<evidence type="ECO:0000256" key="3">
    <source>
        <dbReference type="ARBA" id="ARBA00012438"/>
    </source>
</evidence>
<dbReference type="InterPro" id="IPR003660">
    <property type="entry name" value="HAMP_dom"/>
</dbReference>
<dbReference type="InterPro" id="IPR004358">
    <property type="entry name" value="Sig_transdc_His_kin-like_C"/>
</dbReference>
<dbReference type="PRINTS" id="PR00344">
    <property type="entry name" value="BCTRLSENSOR"/>
</dbReference>
<gene>
    <name evidence="18" type="ORF">MNBD_ALPHA08-29</name>
</gene>
<dbReference type="Gene3D" id="3.30.565.10">
    <property type="entry name" value="Histidine kinase-like ATPase, C-terminal domain"/>
    <property type="match status" value="1"/>
</dbReference>
<evidence type="ECO:0000259" key="17">
    <source>
        <dbReference type="PROSITE" id="PS50885"/>
    </source>
</evidence>
<comment type="catalytic activity">
    <reaction evidence="1">
        <text>ATP + protein L-histidine = ADP + protein N-phospho-L-histidine.</text>
        <dbReference type="EC" id="2.7.13.3"/>
    </reaction>
</comment>
<protein>
    <recommendedName>
        <fullName evidence="3">histidine kinase</fullName>
        <ecNumber evidence="3">2.7.13.3</ecNumber>
    </recommendedName>
</protein>
<sequence>MSDIAKNQEKAETKHTVYWHFNRFLERHLPEGLYPRSLIIIIVPMVILQSLMVYFVLEQHWSEVTKQLSRSVARDMAFVVSVYENSDRSPKALKEIETLANQHLKLGFTALTNSKLPAQDDGPLLSLFSSDFSRYLVEKKLSKYVDNRVEKPFRLNMAGQDGFVDASILVEDGLVFRFQVSENRVSAPKTLVLLFSVIGSSLILIVVAIAFLRKQVDPIVRLANAAKDFGMGREVVDFHPTGAMEVKSAARAFLNMKDRIARHVEQRTAMLAGVSHDLRTILTRFKLELAFLGGGEKVEALKEDVNEMQDMLEGYISFVKGDGGETTTERDIVEILKNIQSEFLRSGSQIRFDHQAPIVVMIKPDAFKRLMVNLVANAVRFGKQVVLDAKLKPGTLYVYVDDDGPGIARKSRDDVFRPFVRLDQARNQDSTGTGLGLAIARDIANSHGGRVVLEDSDMGGLRAIVEIPV</sequence>
<keyword evidence="11" id="KW-0067">ATP-binding</keyword>
<evidence type="ECO:0000256" key="14">
    <source>
        <dbReference type="ARBA" id="ARBA00023136"/>
    </source>
</evidence>
<evidence type="ECO:0000256" key="13">
    <source>
        <dbReference type="ARBA" id="ARBA00023012"/>
    </source>
</evidence>
<dbReference type="InterPro" id="IPR005467">
    <property type="entry name" value="His_kinase_dom"/>
</dbReference>
<dbReference type="Pfam" id="PF02518">
    <property type="entry name" value="HATPase_c"/>
    <property type="match status" value="1"/>
</dbReference>
<dbReference type="InterPro" id="IPR050980">
    <property type="entry name" value="2C_sensor_his_kinase"/>
</dbReference>
<evidence type="ECO:0000256" key="11">
    <source>
        <dbReference type="ARBA" id="ARBA00022840"/>
    </source>
</evidence>
<keyword evidence="6" id="KW-0597">Phosphoprotein</keyword>
<dbReference type="AlphaFoldDB" id="A0A3B0RM67"/>
<dbReference type="GO" id="GO:0005886">
    <property type="term" value="C:plasma membrane"/>
    <property type="evidence" value="ECO:0007669"/>
    <property type="project" value="UniProtKB-SubCell"/>
</dbReference>
<evidence type="ECO:0000256" key="7">
    <source>
        <dbReference type="ARBA" id="ARBA00022679"/>
    </source>
</evidence>